<evidence type="ECO:0000313" key="2">
    <source>
        <dbReference type="Proteomes" id="UP001596484"/>
    </source>
</evidence>
<organism evidence="1 2">
    <name type="scientific">Rhodococcus daqingensis</name>
    <dbReference type="NCBI Taxonomy" id="2479363"/>
    <lineage>
        <taxon>Bacteria</taxon>
        <taxon>Bacillati</taxon>
        <taxon>Actinomycetota</taxon>
        <taxon>Actinomycetes</taxon>
        <taxon>Mycobacteriales</taxon>
        <taxon>Nocardiaceae</taxon>
        <taxon>Rhodococcus</taxon>
    </lineage>
</organism>
<accession>A0ABW2RRH6</accession>
<reference evidence="2" key="1">
    <citation type="journal article" date="2019" name="Int. J. Syst. Evol. Microbiol.">
        <title>The Global Catalogue of Microorganisms (GCM) 10K type strain sequencing project: providing services to taxonomists for standard genome sequencing and annotation.</title>
        <authorList>
            <consortium name="The Broad Institute Genomics Platform"/>
            <consortium name="The Broad Institute Genome Sequencing Center for Infectious Disease"/>
            <person name="Wu L."/>
            <person name="Ma J."/>
        </authorList>
    </citation>
    <scope>NUCLEOTIDE SEQUENCE [LARGE SCALE GENOMIC DNA]</scope>
    <source>
        <strain evidence="2">ICMP 19430</strain>
    </source>
</reference>
<evidence type="ECO:0008006" key="3">
    <source>
        <dbReference type="Google" id="ProtNLM"/>
    </source>
</evidence>
<name>A0ABW2RRH6_9NOCA</name>
<evidence type="ECO:0000313" key="1">
    <source>
        <dbReference type="EMBL" id="MFC7446309.1"/>
    </source>
</evidence>
<keyword evidence="2" id="KW-1185">Reference proteome</keyword>
<sequence>MDSIEFQALLDAQHGLLSSAQLRRFGYPWHRVRHQVDSGHWLSVLRGVISVSNGPLTRPMIVSAALVYGGPQAILSHQSALEHWGMIGEPPGPIHITVPRKHSAIAQPPTVRPTTARPAAHIGEILHPGVVVHRSVAIKHLRVDRDVPVASAASCVIDVAVAEPTARQAMSAFTALATNGRIPLRHLREQLELRRPRRYRRALNDAMTLLADGVQSALEYEYAVDVERAHGLPTARRQGPVVVDGRTLYEDVEYDEFGAALTVRLDGRATHSMAEVAFRDRRRDNAAELAGRPRLVFGYPETHDDPCGVFAEVRTVLVREGWTDRSHPCPRCA</sequence>
<dbReference type="Proteomes" id="UP001596484">
    <property type="component" value="Unassembled WGS sequence"/>
</dbReference>
<protein>
    <recommendedName>
        <fullName evidence="3">Transcriptional regulator, AbiEi antitoxin, Type IV TA system</fullName>
    </recommendedName>
</protein>
<gene>
    <name evidence="1" type="ORF">ACFQS9_00240</name>
</gene>
<dbReference type="RefSeq" id="WP_378400343.1">
    <property type="nucleotide sequence ID" value="NZ_JBHTCS010000001.1"/>
</dbReference>
<proteinExistence type="predicted"/>
<dbReference type="EMBL" id="JBHTCS010000001">
    <property type="protein sequence ID" value="MFC7446309.1"/>
    <property type="molecule type" value="Genomic_DNA"/>
</dbReference>
<comment type="caution">
    <text evidence="1">The sequence shown here is derived from an EMBL/GenBank/DDBJ whole genome shotgun (WGS) entry which is preliminary data.</text>
</comment>